<evidence type="ECO:0000313" key="5">
    <source>
        <dbReference type="Proteomes" id="UP001282288"/>
    </source>
</evidence>
<organism evidence="2 5">
    <name type="scientific">Streptomyces acidiscabies</name>
    <dbReference type="NCBI Taxonomy" id="42234"/>
    <lineage>
        <taxon>Bacteria</taxon>
        <taxon>Bacillati</taxon>
        <taxon>Actinomycetota</taxon>
        <taxon>Actinomycetes</taxon>
        <taxon>Kitasatosporales</taxon>
        <taxon>Streptomycetaceae</taxon>
        <taxon>Streptomyces</taxon>
    </lineage>
</organism>
<accession>A0AAP6BGQ3</accession>
<dbReference type="EMBL" id="JARAWC010000030">
    <property type="protein sequence ID" value="MDX2964388.1"/>
    <property type="molecule type" value="Genomic_DNA"/>
</dbReference>
<evidence type="ECO:0000313" key="3">
    <source>
        <dbReference type="EMBL" id="MDX3022937.1"/>
    </source>
</evidence>
<dbReference type="Proteomes" id="UP001282288">
    <property type="component" value="Unassembled WGS sequence"/>
</dbReference>
<dbReference type="AlphaFoldDB" id="A0AAP6BGQ3"/>
<dbReference type="EMBL" id="JARAWP010000024">
    <property type="protein sequence ID" value="MDX3022937.1"/>
    <property type="molecule type" value="Genomic_DNA"/>
</dbReference>
<dbReference type="RefSeq" id="WP_010352613.1">
    <property type="nucleotide sequence ID" value="NZ_CP122369.1"/>
</dbReference>
<comment type="caution">
    <text evidence="2">The sequence shown here is derived from an EMBL/GenBank/DDBJ whole genome shotgun (WGS) entry which is preliminary data.</text>
</comment>
<reference evidence="2 4" key="1">
    <citation type="journal article" date="2023" name="Microb. Genom.">
        <title>Mesoterricola silvestris gen. nov., sp. nov., Mesoterricola sediminis sp. nov., Geothrix oryzae sp. nov., Geothrix edaphica sp. nov., Geothrix rubra sp. nov., and Geothrix limicola sp. nov., six novel members of Acidobacteriota isolated from soils.</title>
        <authorList>
            <person name="Weisberg A.J."/>
            <person name="Pearce E."/>
            <person name="Kramer C.G."/>
            <person name="Chang J.H."/>
            <person name="Clarke C.R."/>
        </authorList>
    </citation>
    <scope>NUCLEOTIDE SEQUENCE</scope>
    <source>
        <strain evidence="3 4">NB05-1H</strain>
        <strain evidence="2">NRRL_B-16521</strain>
    </source>
</reference>
<sequence>MDALFRHPALSPGAAWPTLRMWVRREDEHAVLVSLAPAPEARPEEVLLPCDAALLTLLGSIALGSSRAGLYAARLDEQDPARRLVLCARGVPGALRVRGATSAVADTLYGRTRSAMLTAGHLLRASGQRDEAAHWGTLARGLMLAKRSARRGRRGRSVRAVSGGLPTLGKRG</sequence>
<gene>
    <name evidence="2" type="ORF">PV399_32425</name>
    <name evidence="3" type="ORF">PV666_34420</name>
</gene>
<evidence type="ECO:0000313" key="4">
    <source>
        <dbReference type="Proteomes" id="UP001272987"/>
    </source>
</evidence>
<dbReference type="Proteomes" id="UP001272987">
    <property type="component" value="Unassembled WGS sequence"/>
</dbReference>
<evidence type="ECO:0000313" key="2">
    <source>
        <dbReference type="EMBL" id="MDX2964388.1"/>
    </source>
</evidence>
<keyword evidence="4" id="KW-1185">Reference proteome</keyword>
<feature type="region of interest" description="Disordered" evidence="1">
    <location>
        <begin position="149"/>
        <end position="172"/>
    </location>
</feature>
<proteinExistence type="predicted"/>
<protein>
    <submittedName>
        <fullName evidence="2">Uncharacterized protein</fullName>
    </submittedName>
</protein>
<dbReference type="GeneID" id="69812508"/>
<evidence type="ECO:0000256" key="1">
    <source>
        <dbReference type="SAM" id="MobiDB-lite"/>
    </source>
</evidence>
<name>A0AAP6BGQ3_9ACTN</name>